<dbReference type="EMBL" id="AVGG01000018">
    <property type="protein sequence ID" value="ESU26446.1"/>
    <property type="molecule type" value="Genomic_DNA"/>
</dbReference>
<dbReference type="Proteomes" id="UP000018004">
    <property type="component" value="Unassembled WGS sequence"/>
</dbReference>
<sequence length="41" mass="4359">MAAASFCGALAEQKIERTAGTAIPNLPEPPDSYRDAPKNKK</sequence>
<dbReference type="STRING" id="1341181.FLJC2902T_24120"/>
<evidence type="ECO:0000256" key="1">
    <source>
        <dbReference type="SAM" id="MobiDB-lite"/>
    </source>
</evidence>
<dbReference type="PATRIC" id="fig|1341181.4.peg.2373"/>
<proteinExistence type="predicted"/>
<comment type="caution">
    <text evidence="2">The sequence shown here is derived from an EMBL/GenBank/DDBJ whole genome shotgun (WGS) entry which is preliminary data.</text>
</comment>
<name>V6SIN7_9FLAO</name>
<protein>
    <submittedName>
        <fullName evidence="2">Uncharacterized protein</fullName>
    </submittedName>
</protein>
<keyword evidence="3" id="KW-1185">Reference proteome</keyword>
<evidence type="ECO:0000313" key="3">
    <source>
        <dbReference type="Proteomes" id="UP000018004"/>
    </source>
</evidence>
<organism evidence="2 3">
    <name type="scientific">Flavobacterium limnosediminis JC2902</name>
    <dbReference type="NCBI Taxonomy" id="1341181"/>
    <lineage>
        <taxon>Bacteria</taxon>
        <taxon>Pseudomonadati</taxon>
        <taxon>Bacteroidota</taxon>
        <taxon>Flavobacteriia</taxon>
        <taxon>Flavobacteriales</taxon>
        <taxon>Flavobacteriaceae</taxon>
        <taxon>Flavobacterium</taxon>
    </lineage>
</organism>
<reference evidence="2 3" key="1">
    <citation type="submission" date="2013-08" db="EMBL/GenBank/DDBJ databases">
        <title>Flavobacterium limnosediminis JC2902 genome sequencing.</title>
        <authorList>
            <person name="Lee K."/>
            <person name="Yi H."/>
            <person name="Park S."/>
            <person name="Chun J."/>
        </authorList>
    </citation>
    <scope>NUCLEOTIDE SEQUENCE [LARGE SCALE GENOMIC DNA]</scope>
    <source>
        <strain evidence="2 3">JC2902</strain>
    </source>
</reference>
<dbReference type="AlphaFoldDB" id="V6SIN7"/>
<accession>V6SIN7</accession>
<gene>
    <name evidence="2" type="ORF">FLJC2902T_24120</name>
</gene>
<evidence type="ECO:0000313" key="2">
    <source>
        <dbReference type="EMBL" id="ESU26446.1"/>
    </source>
</evidence>
<feature type="region of interest" description="Disordered" evidence="1">
    <location>
        <begin position="17"/>
        <end position="41"/>
    </location>
</feature>
<feature type="compositionally biased region" description="Basic and acidic residues" evidence="1">
    <location>
        <begin position="31"/>
        <end position="41"/>
    </location>
</feature>